<dbReference type="eggNOG" id="COG0444">
    <property type="taxonomic scope" value="Bacteria"/>
</dbReference>
<dbReference type="PANTHER" id="PTHR43297:SF14">
    <property type="entry name" value="ATPASE AAA-TYPE CORE DOMAIN-CONTAINING PROTEIN"/>
    <property type="match status" value="1"/>
</dbReference>
<keyword evidence="12" id="KW-1185">Reference proteome</keyword>
<evidence type="ECO:0000256" key="1">
    <source>
        <dbReference type="ARBA" id="ARBA00004202"/>
    </source>
</evidence>
<dbReference type="InterPro" id="IPR003439">
    <property type="entry name" value="ABC_transporter-like_ATP-bd"/>
</dbReference>
<dbReference type="GO" id="GO:0015833">
    <property type="term" value="P:peptide transport"/>
    <property type="evidence" value="ECO:0007669"/>
    <property type="project" value="InterPro"/>
</dbReference>
<evidence type="ECO:0000256" key="5">
    <source>
        <dbReference type="ARBA" id="ARBA00022519"/>
    </source>
</evidence>
<dbReference type="Pfam" id="PF08352">
    <property type="entry name" value="oligo_HPY"/>
    <property type="match status" value="1"/>
</dbReference>
<evidence type="ECO:0000256" key="9">
    <source>
        <dbReference type="ARBA" id="ARBA00023136"/>
    </source>
</evidence>
<dbReference type="InterPro" id="IPR003593">
    <property type="entry name" value="AAA+_ATPase"/>
</dbReference>
<proteinExistence type="inferred from homology"/>
<dbReference type="EMBL" id="CP000812">
    <property type="protein sequence ID" value="ABV33866.1"/>
    <property type="molecule type" value="Genomic_DNA"/>
</dbReference>
<evidence type="ECO:0000259" key="10">
    <source>
        <dbReference type="PROSITE" id="PS50893"/>
    </source>
</evidence>
<evidence type="ECO:0000313" key="11">
    <source>
        <dbReference type="EMBL" id="ABV33866.1"/>
    </source>
</evidence>
<dbReference type="CDD" id="cd03257">
    <property type="entry name" value="ABC_NikE_OppD_transporters"/>
    <property type="match status" value="1"/>
</dbReference>
<evidence type="ECO:0000313" key="12">
    <source>
        <dbReference type="Proteomes" id="UP000002016"/>
    </source>
</evidence>
<evidence type="ECO:0000256" key="8">
    <source>
        <dbReference type="ARBA" id="ARBA00022967"/>
    </source>
</evidence>
<gene>
    <name evidence="11" type="ordered locus">Tlet_1309</name>
</gene>
<feature type="domain" description="ABC transporter" evidence="10">
    <location>
        <begin position="3"/>
        <end position="254"/>
    </location>
</feature>
<dbReference type="RefSeq" id="WP_012003342.1">
    <property type="nucleotide sequence ID" value="NC_009828.1"/>
</dbReference>
<dbReference type="Gene3D" id="3.40.50.300">
    <property type="entry name" value="P-loop containing nucleotide triphosphate hydrolases"/>
    <property type="match status" value="1"/>
</dbReference>
<keyword evidence="6" id="KW-0547">Nucleotide-binding</keyword>
<dbReference type="HOGENOM" id="CLU_000604_1_23_0"/>
<evidence type="ECO:0000256" key="4">
    <source>
        <dbReference type="ARBA" id="ARBA00022475"/>
    </source>
</evidence>
<dbReference type="GO" id="GO:0005524">
    <property type="term" value="F:ATP binding"/>
    <property type="evidence" value="ECO:0007669"/>
    <property type="project" value="UniProtKB-KW"/>
</dbReference>
<keyword evidence="3" id="KW-0813">Transport</keyword>
<dbReference type="GO" id="GO:0005886">
    <property type="term" value="C:plasma membrane"/>
    <property type="evidence" value="ECO:0007669"/>
    <property type="project" value="UniProtKB-SubCell"/>
</dbReference>
<evidence type="ECO:0000256" key="2">
    <source>
        <dbReference type="ARBA" id="ARBA00005417"/>
    </source>
</evidence>
<keyword evidence="5" id="KW-0997">Cell inner membrane</keyword>
<dbReference type="PROSITE" id="PS50893">
    <property type="entry name" value="ABC_TRANSPORTER_2"/>
    <property type="match status" value="1"/>
</dbReference>
<dbReference type="NCBIfam" id="TIGR01727">
    <property type="entry name" value="oligo_HPY"/>
    <property type="match status" value="1"/>
</dbReference>
<name>A8F6T2_PSELT</name>
<comment type="similarity">
    <text evidence="2">Belongs to the ABC transporter superfamily.</text>
</comment>
<sequence>MLLKVENLQIGFKTNMGKIVPVDDVSFEVNDGEILGIVGESGCGKTVTAYAITRLLPKNAFISKDSHIWFNGVDLVTLHSDELCKIRGKEISMIFQEPMSSLNPVYTAGWQIEEVYELHEKMRKEERKSKAVQMLADVKIPEPNSRYNHYPNQLSGGMRQRVMIAMALACSPKLLIADEPTTALDVTIQAQVLKLMLDLKEKFNTAILLITHNLAVVAEMCDKVAVMYAGQVIEKAGVYEIFENPLHPYTKALLNSVPKIHDELHKEKLASIEGVVPHPARYPAGCRFHPRCIFKKDICSRQKPQNLFVGSDHMVKCWLYSEGETDGKNS</sequence>
<organism evidence="11 12">
    <name type="scientific">Pseudothermotoga lettingae (strain ATCC BAA-301 / DSM 14385 / NBRC 107922 / TMO)</name>
    <name type="common">Thermotoga lettingae</name>
    <dbReference type="NCBI Taxonomy" id="416591"/>
    <lineage>
        <taxon>Bacteria</taxon>
        <taxon>Thermotogati</taxon>
        <taxon>Thermotogota</taxon>
        <taxon>Thermotogae</taxon>
        <taxon>Thermotogales</taxon>
        <taxon>Thermotogaceae</taxon>
        <taxon>Pseudothermotoga</taxon>
    </lineage>
</organism>
<dbReference type="Proteomes" id="UP000002016">
    <property type="component" value="Chromosome"/>
</dbReference>
<dbReference type="PROSITE" id="PS00211">
    <property type="entry name" value="ABC_TRANSPORTER_1"/>
    <property type="match status" value="1"/>
</dbReference>
<reference evidence="11 12" key="2">
    <citation type="journal article" date="2009" name="Proc. Natl. Acad. Sci. U.S.A.">
        <title>On the chimeric nature, thermophilic origin, and phylogenetic placement of the Thermotogales.</title>
        <authorList>
            <person name="Zhaxybayeva O."/>
            <person name="Swithers K.S."/>
            <person name="Lapierre P."/>
            <person name="Fournier G.P."/>
            <person name="Bickhart D.M."/>
            <person name="DeBoy R.T."/>
            <person name="Nelson K.E."/>
            <person name="Nesbo C.L."/>
            <person name="Doolittle W.F."/>
            <person name="Gogarten J.P."/>
            <person name="Noll K.M."/>
        </authorList>
    </citation>
    <scope>NUCLEOTIDE SEQUENCE [LARGE SCALE GENOMIC DNA]</scope>
    <source>
        <strain evidence="12">ATCC BAA-301 / DSM 14385 / NBRC 107922 / TMO</strain>
    </source>
</reference>
<keyword evidence="7" id="KW-0067">ATP-binding</keyword>
<dbReference type="InterPro" id="IPR013563">
    <property type="entry name" value="Oligopep_ABC_C"/>
</dbReference>
<dbReference type="SMART" id="SM00382">
    <property type="entry name" value="AAA"/>
    <property type="match status" value="1"/>
</dbReference>
<dbReference type="GO" id="GO:0016887">
    <property type="term" value="F:ATP hydrolysis activity"/>
    <property type="evidence" value="ECO:0007669"/>
    <property type="project" value="InterPro"/>
</dbReference>
<dbReference type="AlphaFoldDB" id="A8F6T2"/>
<dbReference type="KEGG" id="tle:Tlet_1309"/>
<accession>A8F6T2</accession>
<evidence type="ECO:0000256" key="7">
    <source>
        <dbReference type="ARBA" id="ARBA00022840"/>
    </source>
</evidence>
<dbReference type="InterPro" id="IPR050388">
    <property type="entry name" value="ABC_Ni/Peptide_Import"/>
</dbReference>
<evidence type="ECO:0000256" key="6">
    <source>
        <dbReference type="ARBA" id="ARBA00022741"/>
    </source>
</evidence>
<keyword evidence="8" id="KW-1278">Translocase</keyword>
<keyword evidence="9" id="KW-0472">Membrane</keyword>
<evidence type="ECO:0000256" key="3">
    <source>
        <dbReference type="ARBA" id="ARBA00022448"/>
    </source>
</evidence>
<dbReference type="PANTHER" id="PTHR43297">
    <property type="entry name" value="OLIGOPEPTIDE TRANSPORT ATP-BINDING PROTEIN APPD"/>
    <property type="match status" value="1"/>
</dbReference>
<dbReference type="OrthoDB" id="9779287at2"/>
<dbReference type="SUPFAM" id="SSF52540">
    <property type="entry name" value="P-loop containing nucleoside triphosphate hydrolases"/>
    <property type="match status" value="1"/>
</dbReference>
<protein>
    <submittedName>
        <fullName evidence="11">Oligopeptide/dipeptide ABC transporter, ATPase subunit</fullName>
    </submittedName>
</protein>
<dbReference type="STRING" id="416591.Tlet_1309"/>
<reference evidence="11 12" key="1">
    <citation type="submission" date="2007-08" db="EMBL/GenBank/DDBJ databases">
        <title>Complete sequence of Thermotoga lettingae TMO.</title>
        <authorList>
            <consortium name="US DOE Joint Genome Institute"/>
            <person name="Copeland A."/>
            <person name="Lucas S."/>
            <person name="Lapidus A."/>
            <person name="Barry K."/>
            <person name="Glavina del Rio T."/>
            <person name="Dalin E."/>
            <person name="Tice H."/>
            <person name="Pitluck S."/>
            <person name="Foster B."/>
            <person name="Bruce D."/>
            <person name="Schmutz J."/>
            <person name="Larimer F."/>
            <person name="Land M."/>
            <person name="Hauser L."/>
            <person name="Kyrpides N."/>
            <person name="Mikhailova N."/>
            <person name="Nelson K."/>
            <person name="Gogarten J.P."/>
            <person name="Noll K."/>
            <person name="Richardson P."/>
        </authorList>
    </citation>
    <scope>NUCLEOTIDE SEQUENCE [LARGE SCALE GENOMIC DNA]</scope>
    <source>
        <strain evidence="12">ATCC BAA-301 / DSM 14385 / NBRC 107922 / TMO</strain>
    </source>
</reference>
<dbReference type="InterPro" id="IPR017871">
    <property type="entry name" value="ABC_transporter-like_CS"/>
</dbReference>
<comment type="subcellular location">
    <subcellularLocation>
        <location evidence="1">Cell membrane</location>
        <topology evidence="1">Peripheral membrane protein</topology>
    </subcellularLocation>
</comment>
<dbReference type="Pfam" id="PF00005">
    <property type="entry name" value="ABC_tran"/>
    <property type="match status" value="1"/>
</dbReference>
<dbReference type="FunFam" id="3.40.50.300:FF:000016">
    <property type="entry name" value="Oligopeptide ABC transporter ATP-binding component"/>
    <property type="match status" value="1"/>
</dbReference>
<keyword evidence="4" id="KW-1003">Cell membrane</keyword>
<dbReference type="InterPro" id="IPR027417">
    <property type="entry name" value="P-loop_NTPase"/>
</dbReference>